<dbReference type="SUPFAM" id="SSF103473">
    <property type="entry name" value="MFS general substrate transporter"/>
    <property type="match status" value="1"/>
</dbReference>
<evidence type="ECO:0000256" key="1">
    <source>
        <dbReference type="ARBA" id="ARBA00004141"/>
    </source>
</evidence>
<name>A0A085U0X3_9RHOB</name>
<feature type="transmembrane region" description="Helical" evidence="5">
    <location>
        <begin position="43"/>
        <end position="63"/>
    </location>
</feature>
<evidence type="ECO:0000259" key="6">
    <source>
        <dbReference type="PROSITE" id="PS50850"/>
    </source>
</evidence>
<evidence type="ECO:0000256" key="4">
    <source>
        <dbReference type="ARBA" id="ARBA00023136"/>
    </source>
</evidence>
<comment type="subcellular location">
    <subcellularLocation>
        <location evidence="1">Membrane</location>
        <topology evidence="1">Multi-pass membrane protein</topology>
    </subcellularLocation>
</comment>
<evidence type="ECO:0000256" key="3">
    <source>
        <dbReference type="ARBA" id="ARBA00022989"/>
    </source>
</evidence>
<keyword evidence="4 5" id="KW-0472">Membrane</keyword>
<dbReference type="AlphaFoldDB" id="A0A085U0X3"/>
<dbReference type="PANTHER" id="PTHR23514">
    <property type="entry name" value="BYPASS OF STOP CODON PROTEIN 6"/>
    <property type="match status" value="1"/>
</dbReference>
<organism evidence="7 8">
    <name type="scientific">Thioclava atlantica</name>
    <dbReference type="NCBI Taxonomy" id="1317124"/>
    <lineage>
        <taxon>Bacteria</taxon>
        <taxon>Pseudomonadati</taxon>
        <taxon>Pseudomonadota</taxon>
        <taxon>Alphaproteobacteria</taxon>
        <taxon>Rhodobacterales</taxon>
        <taxon>Paracoccaceae</taxon>
        <taxon>Thioclava</taxon>
    </lineage>
</organism>
<evidence type="ECO:0000313" key="8">
    <source>
        <dbReference type="Proteomes" id="UP000028607"/>
    </source>
</evidence>
<dbReference type="GO" id="GO:0022857">
    <property type="term" value="F:transmembrane transporter activity"/>
    <property type="evidence" value="ECO:0007669"/>
    <property type="project" value="InterPro"/>
</dbReference>
<dbReference type="OrthoDB" id="5526080at2"/>
<feature type="transmembrane region" description="Helical" evidence="5">
    <location>
        <begin position="75"/>
        <end position="92"/>
    </location>
</feature>
<proteinExistence type="predicted"/>
<dbReference type="PANTHER" id="PTHR23514:SF13">
    <property type="entry name" value="INNER MEMBRANE PROTEIN YBJJ"/>
    <property type="match status" value="1"/>
</dbReference>
<comment type="caution">
    <text evidence="7">The sequence shown here is derived from an EMBL/GenBank/DDBJ whole genome shotgun (WGS) entry which is preliminary data.</text>
</comment>
<dbReference type="InterPro" id="IPR020846">
    <property type="entry name" value="MFS_dom"/>
</dbReference>
<evidence type="ECO:0000313" key="7">
    <source>
        <dbReference type="EMBL" id="KFE36620.1"/>
    </source>
</evidence>
<feature type="transmembrane region" description="Helical" evidence="5">
    <location>
        <begin position="98"/>
        <end position="116"/>
    </location>
</feature>
<dbReference type="eggNOG" id="COG2814">
    <property type="taxonomic scope" value="Bacteria"/>
</dbReference>
<dbReference type="PROSITE" id="PS50850">
    <property type="entry name" value="MFS"/>
    <property type="match status" value="1"/>
</dbReference>
<gene>
    <name evidence="7" type="ORF">DW2_00640</name>
</gene>
<dbReference type="Pfam" id="PF07690">
    <property type="entry name" value="MFS_1"/>
    <property type="match status" value="1"/>
</dbReference>
<protein>
    <submittedName>
        <fullName evidence="7">Major facilitator superfamily protein</fullName>
    </submittedName>
</protein>
<keyword evidence="3 5" id="KW-1133">Transmembrane helix</keyword>
<dbReference type="EMBL" id="AQRC01000001">
    <property type="protein sequence ID" value="KFE36620.1"/>
    <property type="molecule type" value="Genomic_DNA"/>
</dbReference>
<feature type="transmembrane region" description="Helical" evidence="5">
    <location>
        <begin position="269"/>
        <end position="287"/>
    </location>
</feature>
<sequence length="382" mass="38995">MAFLQAIRASRATGTGLGVLGMFWGGFAALMPDWQARSGVSDGTLGLLLLLSAVGGMGAMGIGPRLQGYLGHRSIPVFAVQLGLVGLVGWTIGSPLVLGLVLLWCGWSLASLDIAVNVEISHREAATGLSLMNWNHALFSFGLAAAAALAGLARHSGASPGEIMAATGIVVVCAAWAMREPSSAVVEDLDHETRKATLPWAAVIPAGVILFCSFVAENATESWSALHLQRSFDAPPGSGAAGPMMMGLMMGVGRVFGQILAQRLGEMRLVAISVLIGAGGALLTAFAPVQVLAVAGVAMIGLGAAVIVPSANSLLGARTSSRSRAMALSRAWLIGFTGYFIGPVVMGAIAEGAGLRAAFGAIALILLVILPGLARLARVPQE</sequence>
<dbReference type="PATRIC" id="fig|1317124.6.peg.121"/>
<accession>A0A085U0X3</accession>
<evidence type="ECO:0000256" key="2">
    <source>
        <dbReference type="ARBA" id="ARBA00022692"/>
    </source>
</evidence>
<reference evidence="7 8" key="2">
    <citation type="journal article" date="2015" name="Antonie Van Leeuwenhoek">
        <title>Thioclava indica sp. nov., isolated from surface seawater of the Indian Ocean.</title>
        <authorList>
            <person name="Liu Y."/>
            <person name="Lai Q."/>
            <person name="Du J."/>
            <person name="Xu H."/>
            <person name="Jiang L."/>
            <person name="Shao Z."/>
        </authorList>
    </citation>
    <scope>NUCLEOTIDE SEQUENCE [LARGE SCALE GENOMIC DNA]</scope>
    <source>
        <strain evidence="7 8">13D2W-2</strain>
    </source>
</reference>
<feature type="transmembrane region" description="Helical" evidence="5">
    <location>
        <begin position="293"/>
        <end position="315"/>
    </location>
</feature>
<dbReference type="Gene3D" id="1.20.1250.20">
    <property type="entry name" value="MFS general substrate transporter like domains"/>
    <property type="match status" value="1"/>
</dbReference>
<keyword evidence="8" id="KW-1185">Reference proteome</keyword>
<feature type="transmembrane region" description="Helical" evidence="5">
    <location>
        <begin position="12"/>
        <end position="31"/>
    </location>
</feature>
<dbReference type="GO" id="GO:0016020">
    <property type="term" value="C:membrane"/>
    <property type="evidence" value="ECO:0007669"/>
    <property type="project" value="UniProtKB-SubCell"/>
</dbReference>
<feature type="transmembrane region" description="Helical" evidence="5">
    <location>
        <begin position="355"/>
        <end position="377"/>
    </location>
</feature>
<feature type="domain" description="Major facilitator superfamily (MFS) profile" evidence="6">
    <location>
        <begin position="202"/>
        <end position="382"/>
    </location>
</feature>
<feature type="transmembrane region" description="Helical" evidence="5">
    <location>
        <begin position="198"/>
        <end position="216"/>
    </location>
</feature>
<feature type="transmembrane region" description="Helical" evidence="5">
    <location>
        <begin position="236"/>
        <end position="257"/>
    </location>
</feature>
<dbReference type="Proteomes" id="UP000028607">
    <property type="component" value="Unassembled WGS sequence"/>
</dbReference>
<evidence type="ECO:0000256" key="5">
    <source>
        <dbReference type="SAM" id="Phobius"/>
    </source>
</evidence>
<feature type="transmembrane region" description="Helical" evidence="5">
    <location>
        <begin position="161"/>
        <end position="178"/>
    </location>
</feature>
<reference evidence="8" key="1">
    <citation type="submission" date="2013-04" db="EMBL/GenBank/DDBJ databases">
        <title>Thioclava sp. 13D2W-2 Genome Sequencing.</title>
        <authorList>
            <person name="Lai Q."/>
            <person name="Li G."/>
            <person name="Shao Z."/>
        </authorList>
    </citation>
    <scope>NUCLEOTIDE SEQUENCE [LARGE SCALE GENOMIC DNA]</scope>
    <source>
        <strain evidence="8">13D2W-2</strain>
    </source>
</reference>
<dbReference type="RefSeq" id="WP_051855095.1">
    <property type="nucleotide sequence ID" value="NZ_AQRC01000001.1"/>
</dbReference>
<dbReference type="InterPro" id="IPR036259">
    <property type="entry name" value="MFS_trans_sf"/>
</dbReference>
<feature type="transmembrane region" description="Helical" evidence="5">
    <location>
        <begin position="137"/>
        <end position="155"/>
    </location>
</feature>
<keyword evidence="2 5" id="KW-0812">Transmembrane</keyword>
<feature type="transmembrane region" description="Helical" evidence="5">
    <location>
        <begin position="327"/>
        <end position="349"/>
    </location>
</feature>
<dbReference type="InterPro" id="IPR051788">
    <property type="entry name" value="MFS_Transporter"/>
</dbReference>
<dbReference type="InterPro" id="IPR011701">
    <property type="entry name" value="MFS"/>
</dbReference>